<keyword evidence="1" id="KW-0472">Membrane</keyword>
<evidence type="ECO:0000313" key="3">
    <source>
        <dbReference type="Proteomes" id="UP000463470"/>
    </source>
</evidence>
<feature type="transmembrane region" description="Helical" evidence="1">
    <location>
        <begin position="91"/>
        <end position="110"/>
    </location>
</feature>
<dbReference type="PIRSF" id="PIRSF029895">
    <property type="entry name" value="SpoIV"/>
    <property type="match status" value="1"/>
</dbReference>
<sequence length="410" mass="45901">MLRRWWSFWIGFLGIRIEGSQLEKFINMAASRGIPLYDLRREPSGRMSAKVRMDGFRSLRHVARKSGSRMRIESRYGLPFYASSLKRQRSLVIGVISFVLTILIMSTFVWDVEVNGNDRVDKQQLLQAAAEKGIRVGRWRPLIDVREAEQTIMGAVPGLEWVGIKAKGTRVVIEVQEKVLPKKPAVDGPCNIVATKGGVIQRLMVLVGEGKVAEGERVAKDQVLISGLIFQHKPAIRSQAEEKPEPPKLLDKVQARGEAWAKVSYDQWIEEPVVLEGTVPTGAVSEQWRIKWGNQEIIIKGPRSSPYPAGVEEVSMRTPSLWRNLGLPVEIIKTEYHELRAFRHERTAQEAMTAAQEKARQAVSGLLPPGARVLREMVLPQPAPPGMVKVKVSVETLEDIAHPQPIETGT</sequence>
<protein>
    <submittedName>
        <fullName evidence="2">Sporulation protein YqfD</fullName>
    </submittedName>
</protein>
<dbReference type="InterPro" id="IPR010690">
    <property type="entry name" value="YqfD"/>
</dbReference>
<dbReference type="EMBL" id="WXEY01000002">
    <property type="protein sequence ID" value="MZP28800.1"/>
    <property type="molecule type" value="Genomic_DNA"/>
</dbReference>
<comment type="caution">
    <text evidence="2">The sequence shown here is derived from an EMBL/GenBank/DDBJ whole genome shotgun (WGS) entry which is preliminary data.</text>
</comment>
<dbReference type="Pfam" id="PF06898">
    <property type="entry name" value="YqfD"/>
    <property type="match status" value="1"/>
</dbReference>
<dbReference type="RefSeq" id="WP_161254938.1">
    <property type="nucleotide sequence ID" value="NZ_WXEY01000002.1"/>
</dbReference>
<gene>
    <name evidence="2" type="primary">yqfD</name>
    <name evidence="2" type="ORF">GTO91_03635</name>
</gene>
<organism evidence="2 3">
    <name type="scientific">Heliomicrobium undosum</name>
    <dbReference type="NCBI Taxonomy" id="121734"/>
    <lineage>
        <taxon>Bacteria</taxon>
        <taxon>Bacillati</taxon>
        <taxon>Bacillota</taxon>
        <taxon>Clostridia</taxon>
        <taxon>Eubacteriales</taxon>
        <taxon>Heliobacteriaceae</taxon>
        <taxon>Heliomicrobium</taxon>
    </lineage>
</organism>
<dbReference type="Proteomes" id="UP000463470">
    <property type="component" value="Unassembled WGS sequence"/>
</dbReference>
<evidence type="ECO:0000256" key="1">
    <source>
        <dbReference type="SAM" id="Phobius"/>
    </source>
</evidence>
<reference evidence="2 3" key="1">
    <citation type="submission" date="2020-01" db="EMBL/GenBank/DDBJ databases">
        <title>Whole-genome sequence of Heliobacterium undosum DSM 13378.</title>
        <authorList>
            <person name="Kyndt J.A."/>
            <person name="Meyer T.E."/>
        </authorList>
    </citation>
    <scope>NUCLEOTIDE SEQUENCE [LARGE SCALE GENOMIC DNA]</scope>
    <source>
        <strain evidence="2 3">DSM 13378</strain>
    </source>
</reference>
<name>A0A845L2Q5_9FIRM</name>
<accession>A0A845L2Q5</accession>
<keyword evidence="1" id="KW-0812">Transmembrane</keyword>
<dbReference type="AlphaFoldDB" id="A0A845L2Q5"/>
<evidence type="ECO:0000313" key="2">
    <source>
        <dbReference type="EMBL" id="MZP28800.1"/>
    </source>
</evidence>
<dbReference type="OrthoDB" id="1640349at2"/>
<dbReference type="NCBIfam" id="TIGR02876">
    <property type="entry name" value="spore_yqfD"/>
    <property type="match status" value="1"/>
</dbReference>
<keyword evidence="3" id="KW-1185">Reference proteome</keyword>
<keyword evidence="1" id="KW-1133">Transmembrane helix</keyword>
<proteinExistence type="predicted"/>